<reference evidence="1 2" key="1">
    <citation type="submission" date="2014-06" db="EMBL/GenBank/DDBJ databases">
        <title>Saccharopolyspora rectivirgula DSM-43113 Genome sequencing.</title>
        <authorList>
            <person name="Barrera C."/>
            <person name="Millon L."/>
            <person name="Rognon B."/>
            <person name="Zaugg C."/>
            <person name="Monod M."/>
        </authorList>
    </citation>
    <scope>NUCLEOTIDE SEQUENCE [LARGE SCALE GENOMIC DNA]</scope>
    <source>
        <strain evidence="1 2">DSM 43113</strain>
    </source>
</reference>
<accession>A0A073AUD3</accession>
<dbReference type="eggNOG" id="ENOG502ZMWA">
    <property type="taxonomic scope" value="Bacteria"/>
</dbReference>
<organism evidence="1 2">
    <name type="scientific">Saccharopolyspora rectivirgula</name>
    <dbReference type="NCBI Taxonomy" id="28042"/>
    <lineage>
        <taxon>Bacteria</taxon>
        <taxon>Bacillati</taxon>
        <taxon>Actinomycetota</taxon>
        <taxon>Actinomycetes</taxon>
        <taxon>Pseudonocardiales</taxon>
        <taxon>Pseudonocardiaceae</taxon>
        <taxon>Saccharopolyspora</taxon>
    </lineage>
</organism>
<protein>
    <submittedName>
        <fullName evidence="1">Uncharacterized protein</fullName>
    </submittedName>
</protein>
<comment type="caution">
    <text evidence="1">The sequence shown here is derived from an EMBL/GenBank/DDBJ whole genome shotgun (WGS) entry which is preliminary data.</text>
</comment>
<dbReference type="EMBL" id="JNVU01000039">
    <property type="protein sequence ID" value="KEI43403.1"/>
    <property type="molecule type" value="Genomic_DNA"/>
</dbReference>
<name>A0A073AUD3_9PSEU</name>
<evidence type="ECO:0000313" key="2">
    <source>
        <dbReference type="Proteomes" id="UP000031419"/>
    </source>
</evidence>
<keyword evidence="2" id="KW-1185">Reference proteome</keyword>
<dbReference type="Proteomes" id="UP000031419">
    <property type="component" value="Unassembled WGS sequence"/>
</dbReference>
<dbReference type="AlphaFoldDB" id="A0A073AUD3"/>
<evidence type="ECO:0000313" key="1">
    <source>
        <dbReference type="EMBL" id="KEI43403.1"/>
    </source>
</evidence>
<proteinExistence type="predicted"/>
<gene>
    <name evidence="1" type="ORF">GU90_16795</name>
</gene>
<sequence length="596" mass="67494">MLLHEFGADSTNRYLEIPVEEETDEGLWLDPGLIQPEDKLLLDLSEQTNPEKVESLNSQLENFRAGVAKQKATLVVVLSAEAVHHLRPELRSRHVAIGRPDPQQVLRKHLEESGLQVTDADLQLEELKKTLAEASMGEIGRLSERLLEAKEQQSGKSFQDWAKSACTALGVHSSAVATKLENRSAEKRALLLAAAMLDGSHADAVFEAADHLLDQLGRPEQEDHVLELEGLDPQLQDMGVEVDSRRRIRFSQLGFAEAVRTYFWTNYPALREAFRDWVDTCLGSLRIADKDQDELLDRFAELACRTHRAEDLCELAQRWTAEASNQYQQAKRIAEGLAQTQTKNQSRAVKYAQWAARALEAGLQAGGPQAGAVRRRIYEWATQPDLPVTLAQVLIQVCSAVMAVTHPDRAAVRLRHLCYHWNADIRRFAHRALVVLAANNRFLRRLLRWLQIWFDRARQAKKADVQLFLAVANPHQLVDDRNHSAAVVRDNNVRAQLVTGWRAVFSQPEQEWRSRFHDWLAACQHSEHAPLLVEVLVRATGGELKKLAVLHVHTRNWAASTTDPDARTARQRVFRQISEEMDRMQGLTWSTNHGTD</sequence>